<accession>G4ZT47</accession>
<gene>
    <name evidence="3" type="ORF">PHYSODRAFT_383896</name>
</gene>
<dbReference type="AlphaFoldDB" id="G4ZT47"/>
<evidence type="ECO:0000313" key="4">
    <source>
        <dbReference type="Proteomes" id="UP000002640"/>
    </source>
</evidence>
<reference evidence="3 4" key="1">
    <citation type="journal article" date="2006" name="Science">
        <title>Phytophthora genome sequences uncover evolutionary origins and mechanisms of pathogenesis.</title>
        <authorList>
            <person name="Tyler B.M."/>
            <person name="Tripathy S."/>
            <person name="Zhang X."/>
            <person name="Dehal P."/>
            <person name="Jiang R.H."/>
            <person name="Aerts A."/>
            <person name="Arredondo F.D."/>
            <person name="Baxter L."/>
            <person name="Bensasson D."/>
            <person name="Beynon J.L."/>
            <person name="Chapman J."/>
            <person name="Damasceno C.M."/>
            <person name="Dorrance A.E."/>
            <person name="Dou D."/>
            <person name="Dickerman A.W."/>
            <person name="Dubchak I.L."/>
            <person name="Garbelotto M."/>
            <person name="Gijzen M."/>
            <person name="Gordon S.G."/>
            <person name="Govers F."/>
            <person name="Grunwald N.J."/>
            <person name="Huang W."/>
            <person name="Ivors K.L."/>
            <person name="Jones R.W."/>
            <person name="Kamoun S."/>
            <person name="Krampis K."/>
            <person name="Lamour K.H."/>
            <person name="Lee M.K."/>
            <person name="McDonald W.H."/>
            <person name="Medina M."/>
            <person name="Meijer H.J."/>
            <person name="Nordberg E.K."/>
            <person name="Maclean D.J."/>
            <person name="Ospina-Giraldo M.D."/>
            <person name="Morris P.F."/>
            <person name="Phuntumart V."/>
            <person name="Putnam N.H."/>
            <person name="Rash S."/>
            <person name="Rose J.K."/>
            <person name="Sakihama Y."/>
            <person name="Salamov A.A."/>
            <person name="Savidor A."/>
            <person name="Scheuring C.F."/>
            <person name="Smith B.M."/>
            <person name="Sobral B.W."/>
            <person name="Terry A."/>
            <person name="Torto-Alalibo T.A."/>
            <person name="Win J."/>
            <person name="Xu Z."/>
            <person name="Zhang H."/>
            <person name="Grigoriev I.V."/>
            <person name="Rokhsar D.S."/>
            <person name="Boore J.L."/>
        </authorList>
    </citation>
    <scope>NUCLEOTIDE SEQUENCE [LARGE SCALE GENOMIC DNA]</scope>
    <source>
        <strain evidence="3 4">P6497</strain>
    </source>
</reference>
<dbReference type="GO" id="GO:0008270">
    <property type="term" value="F:zinc ion binding"/>
    <property type="evidence" value="ECO:0007669"/>
    <property type="project" value="UniProtKB-KW"/>
</dbReference>
<keyword evidence="1" id="KW-0862">Zinc</keyword>
<dbReference type="RefSeq" id="XP_009530293.1">
    <property type="nucleotide sequence ID" value="XM_009531998.1"/>
</dbReference>
<proteinExistence type="predicted"/>
<name>G4ZT47_PHYSP</name>
<dbReference type="InterPro" id="IPR007527">
    <property type="entry name" value="Znf_SWIM"/>
</dbReference>
<dbReference type="EMBL" id="JH159156">
    <property type="protein sequence ID" value="EGZ12864.1"/>
    <property type="molecule type" value="Genomic_DNA"/>
</dbReference>
<keyword evidence="1" id="KW-0863">Zinc-finger</keyword>
<evidence type="ECO:0000259" key="2">
    <source>
        <dbReference type="PROSITE" id="PS50966"/>
    </source>
</evidence>
<dbReference type="KEGG" id="psoj:PHYSODRAFT_383896"/>
<feature type="domain" description="SWIM-type" evidence="2">
    <location>
        <begin position="39"/>
        <end position="70"/>
    </location>
</feature>
<evidence type="ECO:0000256" key="1">
    <source>
        <dbReference type="PROSITE-ProRule" id="PRU00325"/>
    </source>
</evidence>
<feature type="non-terminal residue" evidence="3">
    <location>
        <position position="92"/>
    </location>
</feature>
<dbReference type="InParanoid" id="G4ZT47"/>
<keyword evidence="1" id="KW-0479">Metal-binding</keyword>
<dbReference type="GeneID" id="20650849"/>
<evidence type="ECO:0000313" key="3">
    <source>
        <dbReference type="EMBL" id="EGZ12864.1"/>
    </source>
</evidence>
<keyword evidence="4" id="KW-1185">Reference proteome</keyword>
<protein>
    <recommendedName>
        <fullName evidence="2">SWIM-type domain-containing protein</fullName>
    </recommendedName>
</protein>
<organism evidence="3 4">
    <name type="scientific">Phytophthora sojae (strain P6497)</name>
    <name type="common">Soybean stem and root rot agent</name>
    <name type="synonym">Phytophthora megasperma f. sp. glycines</name>
    <dbReference type="NCBI Taxonomy" id="1094619"/>
    <lineage>
        <taxon>Eukaryota</taxon>
        <taxon>Sar</taxon>
        <taxon>Stramenopiles</taxon>
        <taxon>Oomycota</taxon>
        <taxon>Peronosporomycetes</taxon>
        <taxon>Peronosporales</taxon>
        <taxon>Peronosporaceae</taxon>
        <taxon>Phytophthora</taxon>
    </lineage>
</organism>
<feature type="non-terminal residue" evidence="3">
    <location>
        <position position="1"/>
    </location>
</feature>
<dbReference type="Proteomes" id="UP000002640">
    <property type="component" value="Unassembled WGS sequence"/>
</dbReference>
<dbReference type="PROSITE" id="PS50966">
    <property type="entry name" value="ZF_SWIM"/>
    <property type="match status" value="1"/>
</dbReference>
<sequence>ISPECLTDAEKATAAKFYREAVKWSVRRAHHVSMPRCGWAVHLSPFECSCLFYKKFLSCAHIICGRAAYGRSVPGVNGSNLRFKDRRVHQKR</sequence>